<sequence length="333" mass="37303">MKLGLNTYCLRALRWNDAQLLDYTASLKLDAVFLQDSLDPKAMDPAHWKEVRAQSERLGLHLETGGGGIMPRTADQFQPAVASLLKNVERAKAMGSPYMRGVLASERAAFPPGPVEQHMETAVKLLKAVRSQVMDAGMKIIIEVHKDLLAWELKQVVEAAGKEFVGVYMDTGNPVFVLEHPMTTLETLAPHICCLHLRDSVVYETPRGVAVQWVPLGEGVVDFKAIMARARELCPNVYVYIKPITGRPPAILPYLEPGFWKMYPDMRGSDLARFLALARQGHPYEGHVVIEDVPGRPVPPEFVEALKFQQKEHMERSVEYGKKVLDLGVRWRG</sequence>
<gene>
    <name evidence="2" type="ORF">IRI77_22095</name>
</gene>
<dbReference type="SUPFAM" id="SSF51658">
    <property type="entry name" value="Xylose isomerase-like"/>
    <property type="match status" value="1"/>
</dbReference>
<organism evidence="2 3">
    <name type="scientific">Paludibaculum fermentans</name>
    <dbReference type="NCBI Taxonomy" id="1473598"/>
    <lineage>
        <taxon>Bacteria</taxon>
        <taxon>Pseudomonadati</taxon>
        <taxon>Acidobacteriota</taxon>
        <taxon>Terriglobia</taxon>
        <taxon>Bryobacterales</taxon>
        <taxon>Bryobacteraceae</taxon>
        <taxon>Paludibaculum</taxon>
    </lineage>
</organism>
<evidence type="ECO:0000313" key="3">
    <source>
        <dbReference type="Proteomes" id="UP000593892"/>
    </source>
</evidence>
<reference evidence="2 3" key="1">
    <citation type="submission" date="2020-10" db="EMBL/GenBank/DDBJ databases">
        <title>Complete genome sequence of Paludibaculum fermentans P105T, a facultatively anaerobic acidobacterium capable of dissimilatory Fe(III) reduction.</title>
        <authorList>
            <person name="Dedysh S.N."/>
            <person name="Beletsky A.V."/>
            <person name="Kulichevskaya I.S."/>
            <person name="Mardanov A.V."/>
            <person name="Ravin N.V."/>
        </authorList>
    </citation>
    <scope>NUCLEOTIDE SEQUENCE [LARGE SCALE GENOMIC DNA]</scope>
    <source>
        <strain evidence="2 3">P105</strain>
    </source>
</reference>
<dbReference type="InterPro" id="IPR036237">
    <property type="entry name" value="Xyl_isomerase-like_sf"/>
</dbReference>
<name>A0A7S7NYG9_PALFE</name>
<dbReference type="EMBL" id="CP063849">
    <property type="protein sequence ID" value="QOY92100.1"/>
    <property type="molecule type" value="Genomic_DNA"/>
</dbReference>
<dbReference type="InterPro" id="IPR013022">
    <property type="entry name" value="Xyl_isomerase-like_TIM-brl"/>
</dbReference>
<dbReference type="Proteomes" id="UP000593892">
    <property type="component" value="Chromosome"/>
</dbReference>
<dbReference type="KEGG" id="pfer:IRI77_22095"/>
<evidence type="ECO:0000259" key="1">
    <source>
        <dbReference type="Pfam" id="PF01261"/>
    </source>
</evidence>
<dbReference type="PANTHER" id="PTHR12110">
    <property type="entry name" value="HYDROXYPYRUVATE ISOMERASE"/>
    <property type="match status" value="1"/>
</dbReference>
<evidence type="ECO:0000313" key="2">
    <source>
        <dbReference type="EMBL" id="QOY92100.1"/>
    </source>
</evidence>
<dbReference type="InterPro" id="IPR050312">
    <property type="entry name" value="IolE/XylAMocC-like"/>
</dbReference>
<dbReference type="GO" id="GO:0016853">
    <property type="term" value="F:isomerase activity"/>
    <property type="evidence" value="ECO:0007669"/>
    <property type="project" value="UniProtKB-KW"/>
</dbReference>
<feature type="domain" description="Xylose isomerase-like TIM barrel" evidence="1">
    <location>
        <begin position="22"/>
        <end position="232"/>
    </location>
</feature>
<dbReference type="AlphaFoldDB" id="A0A7S7NYG9"/>
<accession>A0A7S7NYG9</accession>
<dbReference type="Pfam" id="PF01261">
    <property type="entry name" value="AP_endonuc_2"/>
    <property type="match status" value="1"/>
</dbReference>
<dbReference type="PANTHER" id="PTHR12110:SF53">
    <property type="entry name" value="BLR5974 PROTEIN"/>
    <property type="match status" value="1"/>
</dbReference>
<protein>
    <submittedName>
        <fullName evidence="2">Sugar phosphate isomerase/epimerase</fullName>
    </submittedName>
</protein>
<keyword evidence="3" id="KW-1185">Reference proteome</keyword>
<dbReference type="Gene3D" id="3.20.20.150">
    <property type="entry name" value="Divalent-metal-dependent TIM barrel enzymes"/>
    <property type="match status" value="1"/>
</dbReference>
<proteinExistence type="predicted"/>
<keyword evidence="2" id="KW-0413">Isomerase</keyword>